<dbReference type="Gene3D" id="3.40.50.880">
    <property type="match status" value="1"/>
</dbReference>
<organism evidence="2 3">
    <name type="scientific">Piromyces finnis</name>
    <dbReference type="NCBI Taxonomy" id="1754191"/>
    <lineage>
        <taxon>Eukaryota</taxon>
        <taxon>Fungi</taxon>
        <taxon>Fungi incertae sedis</taxon>
        <taxon>Chytridiomycota</taxon>
        <taxon>Chytridiomycota incertae sedis</taxon>
        <taxon>Neocallimastigomycetes</taxon>
        <taxon>Neocallimastigales</taxon>
        <taxon>Neocallimastigaceae</taxon>
        <taxon>Piromyces</taxon>
    </lineage>
</organism>
<name>A0A1Y1VGM8_9FUNG</name>
<feature type="domain" description="Biotin-protein ligase N-terminal" evidence="1">
    <location>
        <begin position="1"/>
        <end position="278"/>
    </location>
</feature>
<dbReference type="GO" id="GO:0005737">
    <property type="term" value="C:cytoplasm"/>
    <property type="evidence" value="ECO:0007669"/>
    <property type="project" value="TreeGrafter"/>
</dbReference>
<dbReference type="EMBL" id="MCFH01000008">
    <property type="protein sequence ID" value="ORX55878.1"/>
    <property type="molecule type" value="Genomic_DNA"/>
</dbReference>
<evidence type="ECO:0000313" key="2">
    <source>
        <dbReference type="EMBL" id="ORX55878.1"/>
    </source>
</evidence>
<proteinExistence type="predicted"/>
<evidence type="ECO:0000313" key="3">
    <source>
        <dbReference type="Proteomes" id="UP000193719"/>
    </source>
</evidence>
<accession>A0A1Y1VGM8</accession>
<dbReference type="PANTHER" id="PTHR12835">
    <property type="entry name" value="BIOTIN PROTEIN LIGASE"/>
    <property type="match status" value="1"/>
</dbReference>
<sequence>MNILVYSGEGTSPNCVEYTINTLKQFLSDNYDIIKVDDKILITQYWEDTTKLVVFPGGRDLPYVNKLGSKGMERIRNYVNEKGGKYLGICAGAYFGASYIEFEMDRPDYKVEGPRELRFFKGTAKGSALSTFYYQSETGALAPKIQLPFINKDVNIYFNGGCFFDIDESKTLPEGLNILGRYSLKCFDGTVNRPAIIEIENGKGKAILSGVHFEYSPELMTERVKKAKEEGRDVSKLEKLINAIQQTNEDRLELIQSLLEKLDLKLNKEIKVTFEKKQNDIHLLLMGMEGQNNKQFIKNLLENDVNINSNENYFSFSPSFEKKNKETIFIDKYEKDEQINFFKYFNIKHYFESLKNNYNIDENEIENKDQPGGIMLYSEILTSTQTILKK</sequence>
<dbReference type="SUPFAM" id="SSF52317">
    <property type="entry name" value="Class I glutamine amidotransferase-like"/>
    <property type="match status" value="1"/>
</dbReference>
<dbReference type="AlphaFoldDB" id="A0A1Y1VGM8"/>
<dbReference type="Proteomes" id="UP000193719">
    <property type="component" value="Unassembled WGS sequence"/>
</dbReference>
<dbReference type="OrthoDB" id="10250105at2759"/>
<dbReference type="InterPro" id="IPR029062">
    <property type="entry name" value="Class_I_gatase-like"/>
</dbReference>
<dbReference type="PANTHER" id="PTHR12835:SF5">
    <property type="entry name" value="BIOTIN--PROTEIN LIGASE"/>
    <property type="match status" value="1"/>
</dbReference>
<reference evidence="2 3" key="1">
    <citation type="submission" date="2016-08" db="EMBL/GenBank/DDBJ databases">
        <title>Genomes of anaerobic fungi encode conserved fungal cellulosomes for biomass hydrolysis.</title>
        <authorList>
            <consortium name="DOE Joint Genome Institute"/>
            <person name="Haitjema C.H."/>
            <person name="Gilmore S.P."/>
            <person name="Henske J.K."/>
            <person name="Solomon K.V."/>
            <person name="De Groot R."/>
            <person name="Kuo A."/>
            <person name="Mondo S.J."/>
            <person name="Salamov A.A."/>
            <person name="Labutti K."/>
            <person name="Zhao Z."/>
            <person name="Chiniquy J."/>
            <person name="Barry K."/>
            <person name="Brewer H.M."/>
            <person name="Purvine S.O."/>
            <person name="Wright A.T."/>
            <person name="Boxma B."/>
            <person name="Van Alen T."/>
            <person name="Hackstein J.H."/>
            <person name="Baker S.E."/>
            <person name="Grigoriev I.V."/>
            <person name="O'Malley M.A."/>
        </authorList>
    </citation>
    <scope>NUCLEOTIDE SEQUENCE [LARGE SCALE GENOMIC DNA]</scope>
    <source>
        <strain evidence="3">finn</strain>
    </source>
</reference>
<evidence type="ECO:0000259" key="1">
    <source>
        <dbReference type="Pfam" id="PF09825"/>
    </source>
</evidence>
<comment type="caution">
    <text evidence="2">The sequence shown here is derived from an EMBL/GenBank/DDBJ whole genome shotgun (WGS) entry which is preliminary data.</text>
</comment>
<dbReference type="GO" id="GO:0004077">
    <property type="term" value="F:biotin--[biotin carboxyl-carrier protein] ligase activity"/>
    <property type="evidence" value="ECO:0007669"/>
    <property type="project" value="TreeGrafter"/>
</dbReference>
<protein>
    <recommendedName>
        <fullName evidence="1">Biotin-protein ligase N-terminal domain-containing protein</fullName>
    </recommendedName>
</protein>
<dbReference type="Pfam" id="PF09825">
    <property type="entry name" value="BPL_N"/>
    <property type="match status" value="1"/>
</dbReference>
<dbReference type="CDD" id="cd03144">
    <property type="entry name" value="GATase1_ScBLP_like"/>
    <property type="match status" value="1"/>
</dbReference>
<keyword evidence="3" id="KW-1185">Reference proteome</keyword>
<gene>
    <name evidence="2" type="ORF">BCR36DRAFT_173475</name>
</gene>
<dbReference type="InterPro" id="IPR019197">
    <property type="entry name" value="Biotin-prot_ligase_N"/>
</dbReference>
<dbReference type="STRING" id="1754191.A0A1Y1VGM8"/>
<reference evidence="2 3" key="2">
    <citation type="submission" date="2016-08" db="EMBL/GenBank/DDBJ databases">
        <title>Pervasive Adenine N6-methylation of Active Genes in Fungi.</title>
        <authorList>
            <consortium name="DOE Joint Genome Institute"/>
            <person name="Mondo S.J."/>
            <person name="Dannebaum R.O."/>
            <person name="Kuo R.C."/>
            <person name="Labutti K."/>
            <person name="Haridas S."/>
            <person name="Kuo A."/>
            <person name="Salamov A."/>
            <person name="Ahrendt S.R."/>
            <person name="Lipzen A."/>
            <person name="Sullivan W."/>
            <person name="Andreopoulos W.B."/>
            <person name="Clum A."/>
            <person name="Lindquist E."/>
            <person name="Daum C."/>
            <person name="Ramamoorthy G.K."/>
            <person name="Gryganskyi A."/>
            <person name="Culley D."/>
            <person name="Magnuson J.K."/>
            <person name="James T.Y."/>
            <person name="O'Malley M.A."/>
            <person name="Stajich J.E."/>
            <person name="Spatafora J.W."/>
            <person name="Visel A."/>
            <person name="Grigoriev I.V."/>
        </authorList>
    </citation>
    <scope>NUCLEOTIDE SEQUENCE [LARGE SCALE GENOMIC DNA]</scope>
    <source>
        <strain evidence="3">finn</strain>
    </source>
</reference>